<dbReference type="Gene3D" id="3.30.1390.20">
    <property type="entry name" value="Ribosomal protein L30, ferredoxin-like fold domain"/>
    <property type="match status" value="1"/>
</dbReference>
<evidence type="ECO:0000313" key="7">
    <source>
        <dbReference type="EMBL" id="VDP95394.1"/>
    </source>
</evidence>
<evidence type="ECO:0000313" key="8">
    <source>
        <dbReference type="Proteomes" id="UP000272942"/>
    </source>
</evidence>
<evidence type="ECO:0000256" key="5">
    <source>
        <dbReference type="ARBA" id="ARBA00035356"/>
    </source>
</evidence>
<organism evidence="9">
    <name type="scientific">Echinostoma caproni</name>
    <dbReference type="NCBI Taxonomy" id="27848"/>
    <lineage>
        <taxon>Eukaryota</taxon>
        <taxon>Metazoa</taxon>
        <taxon>Spiralia</taxon>
        <taxon>Lophotrochozoa</taxon>
        <taxon>Platyhelminthes</taxon>
        <taxon>Trematoda</taxon>
        <taxon>Digenea</taxon>
        <taxon>Plagiorchiida</taxon>
        <taxon>Echinostomata</taxon>
        <taxon>Echinostomatoidea</taxon>
        <taxon>Echinostomatidae</taxon>
        <taxon>Echinostoma</taxon>
    </lineage>
</organism>
<dbReference type="GO" id="GO:0006412">
    <property type="term" value="P:translation"/>
    <property type="evidence" value="ECO:0007669"/>
    <property type="project" value="InterPro"/>
</dbReference>
<dbReference type="EMBL" id="UZAN01073670">
    <property type="protein sequence ID" value="VDP95394.1"/>
    <property type="molecule type" value="Genomic_DNA"/>
</dbReference>
<dbReference type="PANTHER" id="PTHR15892">
    <property type="entry name" value="MITOCHONDRIAL RIBOSOMAL PROTEIN L30"/>
    <property type="match status" value="1"/>
</dbReference>
<dbReference type="Pfam" id="PF00327">
    <property type="entry name" value="Ribosomal_L30"/>
    <property type="match status" value="1"/>
</dbReference>
<dbReference type="InterPro" id="IPR036919">
    <property type="entry name" value="Ribo_uL30_ferredoxin-like_sf"/>
</dbReference>
<dbReference type="OrthoDB" id="9973389at2759"/>
<dbReference type="Proteomes" id="UP000272942">
    <property type="component" value="Unassembled WGS sequence"/>
</dbReference>
<evidence type="ECO:0000256" key="1">
    <source>
        <dbReference type="ARBA" id="ARBA00007594"/>
    </source>
</evidence>
<keyword evidence="3" id="KW-0687">Ribonucleoprotein</keyword>
<evidence type="ECO:0000256" key="2">
    <source>
        <dbReference type="ARBA" id="ARBA00022980"/>
    </source>
</evidence>
<dbReference type="GO" id="GO:0015934">
    <property type="term" value="C:large ribosomal subunit"/>
    <property type="evidence" value="ECO:0007669"/>
    <property type="project" value="InterPro"/>
</dbReference>
<dbReference type="PANTHER" id="PTHR15892:SF2">
    <property type="entry name" value="LARGE RIBOSOMAL SUBUNIT PROTEIN UL30M"/>
    <property type="match status" value="1"/>
</dbReference>
<dbReference type="WBParaSite" id="ECPE_0001804801-mRNA-1">
    <property type="protein sequence ID" value="ECPE_0001804801-mRNA-1"/>
    <property type="gene ID" value="ECPE_0001804801"/>
</dbReference>
<sequence>MRRSAFLSLNQFVRRGLHSSTILFSKGKTLEPKPIPGTKEHLEPNAWAKRLFELHEKRNTKTVKYADASPLHMICRIKPLKGVPYYERALLEKFGLGEPVKKFHWVVVENIPSVNSELNTIKHLIRIQPVIFPQGLPSDADDLTQCRLMPDGRFLRTRGQNVRAKVVPDSQNSVSSSTSTAHASLSDDAQIKFRWRYLSGQEQRLKGVLLC</sequence>
<evidence type="ECO:0000259" key="6">
    <source>
        <dbReference type="Pfam" id="PF00327"/>
    </source>
</evidence>
<dbReference type="SUPFAM" id="SSF55129">
    <property type="entry name" value="Ribosomal protein L30p/L7e"/>
    <property type="match status" value="1"/>
</dbReference>
<reference evidence="7 8" key="2">
    <citation type="submission" date="2018-11" db="EMBL/GenBank/DDBJ databases">
        <authorList>
            <consortium name="Pathogen Informatics"/>
        </authorList>
    </citation>
    <scope>NUCLEOTIDE SEQUENCE [LARGE SCALE GENOMIC DNA]</scope>
    <source>
        <strain evidence="7 8">Egypt</strain>
    </source>
</reference>
<evidence type="ECO:0000256" key="4">
    <source>
        <dbReference type="ARBA" id="ARBA00035281"/>
    </source>
</evidence>
<proteinExistence type="inferred from homology"/>
<evidence type="ECO:0000313" key="9">
    <source>
        <dbReference type="WBParaSite" id="ECPE_0001804801-mRNA-1"/>
    </source>
</evidence>
<keyword evidence="8" id="KW-1185">Reference proteome</keyword>
<name>A0A183BFL7_9TREM</name>
<dbReference type="AlphaFoldDB" id="A0A183BFL7"/>
<keyword evidence="2" id="KW-0689">Ribosomal protein</keyword>
<protein>
    <recommendedName>
        <fullName evidence="4">Large ribosomal subunit protein uL30m</fullName>
    </recommendedName>
    <alternativeName>
        <fullName evidence="5">39S ribosomal protein L30, mitochondrial</fullName>
    </alternativeName>
</protein>
<evidence type="ECO:0000256" key="3">
    <source>
        <dbReference type="ARBA" id="ARBA00023274"/>
    </source>
</evidence>
<reference evidence="9" key="1">
    <citation type="submission" date="2016-06" db="UniProtKB">
        <authorList>
            <consortium name="WormBaseParasite"/>
        </authorList>
    </citation>
    <scope>IDENTIFICATION</scope>
</reference>
<feature type="domain" description="Large ribosomal subunit protein uL30-like ferredoxin-like fold" evidence="6">
    <location>
        <begin position="74"/>
        <end position="125"/>
    </location>
</feature>
<comment type="similarity">
    <text evidence="1">Belongs to the universal ribosomal protein uL30 family.</text>
</comment>
<accession>A0A183BFL7</accession>
<dbReference type="GO" id="GO:0005739">
    <property type="term" value="C:mitochondrion"/>
    <property type="evidence" value="ECO:0007669"/>
    <property type="project" value="TreeGrafter"/>
</dbReference>
<dbReference type="InterPro" id="IPR005996">
    <property type="entry name" value="Ribosomal_uL30_bac-type"/>
</dbReference>
<dbReference type="InterPro" id="IPR016082">
    <property type="entry name" value="Ribosomal_uL30_ferredoxin-like"/>
</dbReference>
<dbReference type="GO" id="GO:0003735">
    <property type="term" value="F:structural constituent of ribosome"/>
    <property type="evidence" value="ECO:0007669"/>
    <property type="project" value="InterPro"/>
</dbReference>
<gene>
    <name evidence="7" type="ORF">ECPE_LOCUS18002</name>
</gene>